<proteinExistence type="predicted"/>
<dbReference type="AlphaFoldDB" id="A0AA37UAR6"/>
<name>A0AA37UAR6_9MICO</name>
<comment type="caution">
    <text evidence="1">The sequence shown here is derived from an EMBL/GenBank/DDBJ whole genome shotgun (WGS) entry which is preliminary data.</text>
</comment>
<reference evidence="1 2" key="1">
    <citation type="journal article" date="2014" name="Int. J. Syst. Evol. Microbiol.">
        <title>Complete genome sequence of Corynebacterium casei LMG S-19264T (=DSM 44701T), isolated from a smear-ripened cheese.</title>
        <authorList>
            <consortium name="US DOE Joint Genome Institute (JGI-PGF)"/>
            <person name="Walter F."/>
            <person name="Albersmeier A."/>
            <person name="Kalinowski J."/>
            <person name="Ruckert C."/>
        </authorList>
    </citation>
    <scope>NUCLEOTIDE SEQUENCE [LARGE SCALE GENOMIC DNA]</scope>
    <source>
        <strain evidence="1 2">NBRC 112289</strain>
    </source>
</reference>
<organism evidence="1 2">
    <name type="scientific">Arenivirga flava</name>
    <dbReference type="NCBI Taxonomy" id="1930060"/>
    <lineage>
        <taxon>Bacteria</taxon>
        <taxon>Bacillati</taxon>
        <taxon>Actinomycetota</taxon>
        <taxon>Actinomycetes</taxon>
        <taxon>Micrococcales</taxon>
        <taxon>Microbacteriaceae</taxon>
        <taxon>Arenivirga</taxon>
    </lineage>
</organism>
<keyword evidence="2" id="KW-1185">Reference proteome</keyword>
<sequence length="74" mass="8104">MSGPISIALSEFRATTETVRSLGEVLSRHRGDSEVRLKLIKGDVARIFELPHQVRVSADLYGELKSLLGPACLL</sequence>
<accession>A0AA37UAR6</accession>
<dbReference type="EMBL" id="BSUL01000001">
    <property type="protein sequence ID" value="GMA27324.1"/>
    <property type="molecule type" value="Genomic_DNA"/>
</dbReference>
<evidence type="ECO:0000313" key="1">
    <source>
        <dbReference type="EMBL" id="GMA27324.1"/>
    </source>
</evidence>
<evidence type="ECO:0000313" key="2">
    <source>
        <dbReference type="Proteomes" id="UP001157160"/>
    </source>
</evidence>
<protein>
    <submittedName>
        <fullName evidence="1">Uncharacterized protein</fullName>
    </submittedName>
</protein>
<gene>
    <name evidence="1" type="ORF">GCM10025874_05770</name>
</gene>
<dbReference type="Proteomes" id="UP001157160">
    <property type="component" value="Unassembled WGS sequence"/>
</dbReference>